<feature type="region of interest" description="Disordered" evidence="6">
    <location>
        <begin position="410"/>
        <end position="521"/>
    </location>
</feature>
<dbReference type="OMA" id="NCEEDEM"/>
<evidence type="ECO:0000313" key="9">
    <source>
        <dbReference type="EMBL" id="OIW14513.1"/>
    </source>
</evidence>
<evidence type="ECO:0000256" key="5">
    <source>
        <dbReference type="ARBA" id="ARBA00023136"/>
    </source>
</evidence>
<dbReference type="InterPro" id="IPR014645">
    <property type="entry name" value="TOM1"/>
</dbReference>
<dbReference type="InterPro" id="IPR004152">
    <property type="entry name" value="GAT_dom"/>
</dbReference>
<dbReference type="SUPFAM" id="SSF48464">
    <property type="entry name" value="ENTH/VHS domain"/>
    <property type="match status" value="2"/>
</dbReference>
<dbReference type="GO" id="GO:0005737">
    <property type="term" value="C:cytoplasm"/>
    <property type="evidence" value="ECO:0007669"/>
    <property type="project" value="UniProtKB-ARBA"/>
</dbReference>
<dbReference type="AlphaFoldDB" id="A0A1J7IHV8"/>
<evidence type="ECO:0000259" key="7">
    <source>
        <dbReference type="PROSITE" id="PS50179"/>
    </source>
</evidence>
<feature type="compositionally biased region" description="Basic and acidic residues" evidence="6">
    <location>
        <begin position="342"/>
        <end position="360"/>
    </location>
</feature>
<dbReference type="InterPro" id="IPR002014">
    <property type="entry name" value="VHS_dom"/>
</dbReference>
<feature type="domain" description="GAT" evidence="8">
    <location>
        <begin position="216"/>
        <end position="304"/>
    </location>
</feature>
<proteinExistence type="inferred from homology"/>
<dbReference type="PANTHER" id="PTHR45898">
    <property type="entry name" value="TOM1-LIKE PROTEIN"/>
    <property type="match status" value="1"/>
</dbReference>
<evidence type="ECO:0000313" key="10">
    <source>
        <dbReference type="Proteomes" id="UP000188354"/>
    </source>
</evidence>
<accession>A0A1J7IHV8</accession>
<dbReference type="PROSITE" id="PS50909">
    <property type="entry name" value="GAT"/>
    <property type="match status" value="1"/>
</dbReference>
<gene>
    <name evidence="9" type="ORF">TanjilG_12106</name>
</gene>
<feature type="compositionally biased region" description="Low complexity" evidence="6">
    <location>
        <begin position="410"/>
        <end position="423"/>
    </location>
</feature>
<evidence type="ECO:0000259" key="8">
    <source>
        <dbReference type="PROSITE" id="PS50909"/>
    </source>
</evidence>
<evidence type="ECO:0000256" key="1">
    <source>
        <dbReference type="ARBA" id="ARBA00004170"/>
    </source>
</evidence>
<evidence type="ECO:0000256" key="3">
    <source>
        <dbReference type="ARBA" id="ARBA00022448"/>
    </source>
</evidence>
<dbReference type="InterPro" id="IPR038425">
    <property type="entry name" value="GAT_sf"/>
</dbReference>
<feature type="compositionally biased region" description="Polar residues" evidence="6">
    <location>
        <begin position="499"/>
        <end position="516"/>
    </location>
</feature>
<evidence type="ECO:0000256" key="6">
    <source>
        <dbReference type="SAM" id="MobiDB-lite"/>
    </source>
</evidence>
<comment type="subcellular location">
    <subcellularLocation>
        <location evidence="1">Membrane</location>
        <topology evidence="1">Peripheral membrane protein</topology>
    </subcellularLocation>
</comment>
<evidence type="ECO:0008006" key="11">
    <source>
        <dbReference type="Google" id="ProtNLM"/>
    </source>
</evidence>
<dbReference type="SUPFAM" id="SSF89009">
    <property type="entry name" value="GAT-like domain"/>
    <property type="match status" value="1"/>
</dbReference>
<organism evidence="9 10">
    <name type="scientific">Lupinus angustifolius</name>
    <name type="common">Narrow-leaved blue lupine</name>
    <dbReference type="NCBI Taxonomy" id="3871"/>
    <lineage>
        <taxon>Eukaryota</taxon>
        <taxon>Viridiplantae</taxon>
        <taxon>Streptophyta</taxon>
        <taxon>Embryophyta</taxon>
        <taxon>Tracheophyta</taxon>
        <taxon>Spermatophyta</taxon>
        <taxon>Magnoliopsida</taxon>
        <taxon>eudicotyledons</taxon>
        <taxon>Gunneridae</taxon>
        <taxon>Pentapetalae</taxon>
        <taxon>rosids</taxon>
        <taxon>fabids</taxon>
        <taxon>Fabales</taxon>
        <taxon>Fabaceae</taxon>
        <taxon>Papilionoideae</taxon>
        <taxon>50 kb inversion clade</taxon>
        <taxon>genistoids sensu lato</taxon>
        <taxon>core genistoids</taxon>
        <taxon>Genisteae</taxon>
        <taxon>Lupinus</taxon>
    </lineage>
</organism>
<evidence type="ECO:0000256" key="4">
    <source>
        <dbReference type="ARBA" id="ARBA00022927"/>
    </source>
</evidence>
<evidence type="ECO:0000256" key="2">
    <source>
        <dbReference type="ARBA" id="ARBA00007708"/>
    </source>
</evidence>
<dbReference type="PROSITE" id="PS50179">
    <property type="entry name" value="VHS"/>
    <property type="match status" value="1"/>
</dbReference>
<dbReference type="PANTHER" id="PTHR45898:SF14">
    <property type="entry name" value="TOM1-LIKE PROTEIN 4"/>
    <property type="match status" value="1"/>
</dbReference>
<dbReference type="GO" id="GO:0043130">
    <property type="term" value="F:ubiquitin binding"/>
    <property type="evidence" value="ECO:0007669"/>
    <property type="project" value="InterPro"/>
</dbReference>
<keyword evidence="4" id="KW-0653">Protein transport</keyword>
<dbReference type="SMART" id="SM00288">
    <property type="entry name" value="VHS"/>
    <property type="match status" value="1"/>
</dbReference>
<dbReference type="GO" id="GO:0035091">
    <property type="term" value="F:phosphatidylinositol binding"/>
    <property type="evidence" value="ECO:0007669"/>
    <property type="project" value="InterPro"/>
</dbReference>
<dbReference type="GO" id="GO:0016020">
    <property type="term" value="C:membrane"/>
    <property type="evidence" value="ECO:0007669"/>
    <property type="project" value="UniProtKB-SubCell"/>
</dbReference>
<dbReference type="Gramene" id="OIW14513">
    <property type="protein sequence ID" value="OIW14513"/>
    <property type="gene ID" value="TanjilG_12106"/>
</dbReference>
<feature type="domain" description="VHS" evidence="7">
    <location>
        <begin position="12"/>
        <end position="179"/>
    </location>
</feature>
<dbReference type="Pfam" id="PF03127">
    <property type="entry name" value="GAT"/>
    <property type="match status" value="1"/>
</dbReference>
<feature type="region of interest" description="Disordered" evidence="6">
    <location>
        <begin position="329"/>
        <end position="379"/>
    </location>
</feature>
<dbReference type="CDD" id="cd03561">
    <property type="entry name" value="VHS"/>
    <property type="match status" value="1"/>
</dbReference>
<keyword evidence="10" id="KW-1185">Reference proteome</keyword>
<dbReference type="Pfam" id="PF00790">
    <property type="entry name" value="VHS"/>
    <property type="match status" value="2"/>
</dbReference>
<keyword evidence="3" id="KW-0813">Transport</keyword>
<feature type="compositionally biased region" description="Low complexity" evidence="6">
    <location>
        <begin position="483"/>
        <end position="497"/>
    </location>
</feature>
<protein>
    <recommendedName>
        <fullName evidence="11">VHS domain-containing protein</fullName>
    </recommendedName>
</protein>
<comment type="similarity">
    <text evidence="2">Belongs to the TOM1 family.</text>
</comment>
<dbReference type="InterPro" id="IPR008942">
    <property type="entry name" value="ENTH_VHS"/>
</dbReference>
<dbReference type="InterPro" id="IPR044836">
    <property type="entry name" value="TOL_plant"/>
</dbReference>
<dbReference type="Gene3D" id="1.25.40.90">
    <property type="match status" value="2"/>
</dbReference>
<sequence length="543" mass="59588">MANNAAACAERATSDMLIGPDWATNIELCDIINMDPRQAKDALKILKKRLGSKNPKIQLLALFPELNVREKILILIDTWQEALGGPTGVYPQYYAAYNELKALETLSKNCGESVFQLIVERDILHDMVKIVKKKPELNVREKILILIDTWQEALGGPTGVYPQYYAAYNELKSSGVDFPPRNENSVPFFTPPQTQPVVHSDAEYGDVAIQASLQSDASGLSFEEIQTAQGIADVLMEMISALNPKDPEGVKDEVIVDLVDQCRSYQKRVMVLVNNTADEQLLGQGLALNDSFQRVLCRHDDIAKGTADTGARGTETSVLPLVNINHEDDESEEDFAQLAHRSSRDTHAQDQKPAYDKAEPLRVNPLLPPPPASKKPVYSDTSMVDYLSGDTYNKAEEPFENSFAPPVHAPVSSTIPTVSSSPPHAVNTSSPFLGKQPVYDEPSPVKKTSEELPPAPWDTQSTAIIPPPPSKHNQRQQFFEQQGGSPSNGGSSASYDSLVGQTQNLSLNSSTPTKQQKPAEDALFKDLVDFAKSKTSSNPNRSY</sequence>
<dbReference type="CDD" id="cd14231">
    <property type="entry name" value="GAT_GGA-like_plant"/>
    <property type="match status" value="1"/>
</dbReference>
<dbReference type="Proteomes" id="UP000188354">
    <property type="component" value="Chromosome LG03"/>
</dbReference>
<keyword evidence="5" id="KW-0472">Membrane</keyword>
<dbReference type="PIRSF" id="PIRSF036948">
    <property type="entry name" value="TOM1"/>
    <property type="match status" value="1"/>
</dbReference>
<dbReference type="Gene3D" id="1.20.58.160">
    <property type="match status" value="1"/>
</dbReference>
<dbReference type="GO" id="GO:0043328">
    <property type="term" value="P:protein transport to vacuole involved in ubiquitin-dependent protein catabolic process via the multivesicular body sorting pathway"/>
    <property type="evidence" value="ECO:0007669"/>
    <property type="project" value="InterPro"/>
</dbReference>
<reference evidence="9 10" key="1">
    <citation type="journal article" date="2017" name="Plant Biotechnol. J.">
        <title>A comprehensive draft genome sequence for lupin (Lupinus angustifolius), an emerging health food: insights into plant-microbe interactions and legume evolution.</title>
        <authorList>
            <person name="Hane J.K."/>
            <person name="Ming Y."/>
            <person name="Kamphuis L.G."/>
            <person name="Nelson M.N."/>
            <person name="Garg G."/>
            <person name="Atkins C.A."/>
            <person name="Bayer P.E."/>
            <person name="Bravo A."/>
            <person name="Bringans S."/>
            <person name="Cannon S."/>
            <person name="Edwards D."/>
            <person name="Foley R."/>
            <person name="Gao L.L."/>
            <person name="Harrison M.J."/>
            <person name="Huang W."/>
            <person name="Hurgobin B."/>
            <person name="Li S."/>
            <person name="Liu C.W."/>
            <person name="McGrath A."/>
            <person name="Morahan G."/>
            <person name="Murray J."/>
            <person name="Weller J."/>
            <person name="Jian J."/>
            <person name="Singh K.B."/>
        </authorList>
    </citation>
    <scope>NUCLEOTIDE SEQUENCE [LARGE SCALE GENOMIC DNA]</scope>
    <source>
        <strain evidence="10">cv. Tanjil</strain>
        <tissue evidence="9">Whole plant</tissue>
    </source>
</reference>
<dbReference type="EMBL" id="CM007363">
    <property type="protein sequence ID" value="OIW14513.1"/>
    <property type="molecule type" value="Genomic_DNA"/>
</dbReference>
<dbReference type="STRING" id="3871.A0A1J7IHV8"/>
<name>A0A1J7IHV8_LUPAN</name>